<dbReference type="Proteomes" id="UP000887565">
    <property type="component" value="Unplaced"/>
</dbReference>
<dbReference type="AlphaFoldDB" id="A0A915HUQ5"/>
<keyword evidence="1" id="KW-1185">Reference proteome</keyword>
<protein>
    <submittedName>
        <fullName evidence="2">Uncharacterized protein</fullName>
    </submittedName>
</protein>
<evidence type="ECO:0000313" key="2">
    <source>
        <dbReference type="WBParaSite" id="nRc.2.0.1.t05510-RA"/>
    </source>
</evidence>
<organism evidence="1 2">
    <name type="scientific">Romanomermis culicivorax</name>
    <name type="common">Nematode worm</name>
    <dbReference type="NCBI Taxonomy" id="13658"/>
    <lineage>
        <taxon>Eukaryota</taxon>
        <taxon>Metazoa</taxon>
        <taxon>Ecdysozoa</taxon>
        <taxon>Nematoda</taxon>
        <taxon>Enoplea</taxon>
        <taxon>Dorylaimia</taxon>
        <taxon>Mermithida</taxon>
        <taxon>Mermithoidea</taxon>
        <taxon>Mermithidae</taxon>
        <taxon>Romanomermis</taxon>
    </lineage>
</organism>
<accession>A0A915HUQ5</accession>
<sequence>MEETTTTTTTNTETIIQIKGDLGDEDKSGKPVTTVSTICVKCGDLIRLALSLLRRYDKNVLCVDEMKPSFVDVGSNLAEAKQLNDLHKELQSKLALDDKSKK</sequence>
<dbReference type="WBParaSite" id="nRc.2.0.1.t05510-RA">
    <property type="protein sequence ID" value="nRc.2.0.1.t05510-RA"/>
    <property type="gene ID" value="nRc.2.0.1.g05510"/>
</dbReference>
<name>A0A915HUQ5_ROMCU</name>
<proteinExistence type="predicted"/>
<evidence type="ECO:0000313" key="1">
    <source>
        <dbReference type="Proteomes" id="UP000887565"/>
    </source>
</evidence>
<reference evidence="2" key="1">
    <citation type="submission" date="2022-11" db="UniProtKB">
        <authorList>
            <consortium name="WormBaseParasite"/>
        </authorList>
    </citation>
    <scope>IDENTIFICATION</scope>
</reference>